<sequence>LCIGKYDMAGYCVGVLEDGLELPKFKSFEEGDLIIGLPSNGLHCSGFSYIFELTQKLGLNLKNSSEFGDRKKSFAHQLLLPTRIYTKDILSLIHQNVCIKFISHISSGLIAGLEKLLQANFSFNIDLNLLDIPEIFGWIATKGGLSDETLMDNFNCGLGMVLVVPNNNTDWKNISGAKCIGNLTKNLAPKLNIQNVSVSLSKVTEIFERTDKVHRVNSVQVKKFCGLNKTIKEILQPTMRNETFISESGKKLTKIPKKYKNPILVIGTDGVGTKIKIAQQCNLHSSVGIDLVAMCAND</sequence>
<feature type="non-terminal residue" evidence="7">
    <location>
        <position position="1"/>
    </location>
</feature>
<dbReference type="InterPro" id="IPR010918">
    <property type="entry name" value="PurM-like_C_dom"/>
</dbReference>
<comment type="pathway">
    <text evidence="1">Purine metabolism; IMP biosynthesis via de novo pathway; 5-amino-1-(5-phospho-D-ribosyl)imidazole from N(2)-formyl-N(1)-(5-phospho-D-ribosyl)glycinamide: step 2/2.</text>
</comment>
<reference evidence="7" key="2">
    <citation type="journal article" date="2013" name="Syst. Entomol.">
        <title>Shaking the Diptera tree of life: performance analysis of nuclear and mitochondrial sequence data partitions.</title>
        <authorList>
            <person name="Caravas J."/>
            <person name="Friedrich M."/>
        </authorList>
    </citation>
    <scope>NUCLEOTIDE SEQUENCE</scope>
</reference>
<dbReference type="GO" id="GO:0006189">
    <property type="term" value="P:'de novo' IMP biosynthetic process"/>
    <property type="evidence" value="ECO:0007669"/>
    <property type="project" value="UniProtKB-UniPathway"/>
</dbReference>
<gene>
    <name evidence="7" type="primary">gart</name>
</gene>
<evidence type="ECO:0000256" key="2">
    <source>
        <dbReference type="ARBA" id="ARBA00013047"/>
    </source>
</evidence>
<dbReference type="GO" id="GO:0005829">
    <property type="term" value="C:cytosol"/>
    <property type="evidence" value="ECO:0007669"/>
    <property type="project" value="TreeGrafter"/>
</dbReference>
<reference evidence="7" key="1">
    <citation type="journal article" date="2011" name="Proc. Natl. Acad. Sci. U.S.A.">
        <title>Episodic radiations in the fly tree of life.</title>
        <authorList>
            <person name="Wiegmann B.M."/>
            <person name="Trautwein M.D."/>
            <person name="Winkler I.S."/>
            <person name="Barr N.B."/>
            <person name="Kim J.W."/>
            <person name="Lambkin C."/>
            <person name="Bertone M.A."/>
            <person name="Cassel B.K."/>
            <person name="Bayless K.M."/>
            <person name="Heimberg A.M."/>
            <person name="Wheeler B.M."/>
            <person name="Peterson K.J."/>
            <person name="Pape T."/>
            <person name="Sinclair B.J."/>
            <person name="Skevington J.H."/>
            <person name="Blagoderov V."/>
            <person name="Caravas J."/>
            <person name="Kutty S.N."/>
            <person name="Schmidt-Ott U."/>
            <person name="Kampmeier G.E."/>
            <person name="Thompson F.C."/>
            <person name="Grimaldi D.A."/>
            <person name="Beckenbach A.T."/>
            <person name="Courtney G.W."/>
            <person name="Friedrich M."/>
            <person name="Meier R."/>
            <person name="Yeates D.K."/>
        </authorList>
    </citation>
    <scope>NUCLEOTIDE SEQUENCE</scope>
</reference>
<evidence type="ECO:0000256" key="4">
    <source>
        <dbReference type="ARBA" id="ARBA00022741"/>
    </source>
</evidence>
<dbReference type="EMBL" id="KC178421">
    <property type="protein sequence ID" value="AFY04917.1"/>
    <property type="molecule type" value="Genomic_DNA"/>
</dbReference>
<keyword evidence="4" id="KW-0547">Nucleotide-binding</keyword>
<dbReference type="GO" id="GO:0005524">
    <property type="term" value="F:ATP binding"/>
    <property type="evidence" value="ECO:0007669"/>
    <property type="project" value="UniProtKB-KW"/>
</dbReference>
<dbReference type="GO" id="GO:0004637">
    <property type="term" value="F:phosphoribosylamine-glycine ligase activity"/>
    <property type="evidence" value="ECO:0007669"/>
    <property type="project" value="TreeGrafter"/>
</dbReference>
<dbReference type="Pfam" id="PF02769">
    <property type="entry name" value="AIRS_C"/>
    <property type="match status" value="1"/>
</dbReference>
<feature type="non-terminal residue" evidence="7">
    <location>
        <position position="298"/>
    </location>
</feature>
<name>K7Z6L9_9MUSC</name>
<proteinExistence type="predicted"/>
<organism evidence="7">
    <name type="scientific">Oreogeton scopifer</name>
    <dbReference type="NCBI Taxonomy" id="369869"/>
    <lineage>
        <taxon>Eukaryota</taxon>
        <taxon>Metazoa</taxon>
        <taxon>Ecdysozoa</taxon>
        <taxon>Arthropoda</taxon>
        <taxon>Hexapoda</taxon>
        <taxon>Insecta</taxon>
        <taxon>Pterygota</taxon>
        <taxon>Neoptera</taxon>
        <taxon>Endopterygota</taxon>
        <taxon>Diptera</taxon>
        <taxon>Brachycera</taxon>
        <taxon>Muscomorpha</taxon>
        <taxon>Empidoidea</taxon>
        <taxon>Empididae</taxon>
        <taxon>Oreogetoninae</taxon>
        <taxon>Oreogeton</taxon>
    </lineage>
</organism>
<keyword evidence="5" id="KW-0067">ATP-binding</keyword>
<dbReference type="PANTHER" id="PTHR10520">
    <property type="entry name" value="TRIFUNCTIONAL PURINE BIOSYNTHETIC PROTEIN ADENOSINE-3-RELATED"/>
    <property type="match status" value="1"/>
</dbReference>
<evidence type="ECO:0000313" key="7">
    <source>
        <dbReference type="EMBL" id="AFY04917.1"/>
    </source>
</evidence>
<dbReference type="InterPro" id="IPR036921">
    <property type="entry name" value="PurM-like_N_sf"/>
</dbReference>
<dbReference type="PANTHER" id="PTHR10520:SF12">
    <property type="entry name" value="TRIFUNCTIONAL PURINE BIOSYNTHETIC PROTEIN ADENOSINE-3"/>
    <property type="match status" value="1"/>
</dbReference>
<dbReference type="Gene3D" id="3.30.1330.10">
    <property type="entry name" value="PurM-like, N-terminal domain"/>
    <property type="match status" value="1"/>
</dbReference>
<dbReference type="SUPFAM" id="SSF55326">
    <property type="entry name" value="PurM N-terminal domain-like"/>
    <property type="match status" value="1"/>
</dbReference>
<evidence type="ECO:0000256" key="3">
    <source>
        <dbReference type="ARBA" id="ARBA00022598"/>
    </source>
</evidence>
<accession>K7Z6L9</accession>
<dbReference type="Gene3D" id="3.90.650.10">
    <property type="entry name" value="PurM-like C-terminal domain"/>
    <property type="match status" value="1"/>
</dbReference>
<evidence type="ECO:0000256" key="5">
    <source>
        <dbReference type="ARBA" id="ARBA00022840"/>
    </source>
</evidence>
<keyword evidence="3" id="KW-0436">Ligase</keyword>
<dbReference type="InterPro" id="IPR004733">
    <property type="entry name" value="PurM_cligase"/>
</dbReference>
<feature type="domain" description="PurM-like C-terminal" evidence="6">
    <location>
        <begin position="29"/>
        <end position="172"/>
    </location>
</feature>
<protein>
    <recommendedName>
        <fullName evidence="2">phosphoribosylformylglycinamidine cyclo-ligase</fullName>
        <ecNumber evidence="2">6.3.3.1</ecNumber>
    </recommendedName>
</protein>
<dbReference type="GO" id="GO:0046084">
    <property type="term" value="P:adenine biosynthetic process"/>
    <property type="evidence" value="ECO:0007669"/>
    <property type="project" value="TreeGrafter"/>
</dbReference>
<dbReference type="EC" id="6.3.3.1" evidence="2"/>
<dbReference type="AlphaFoldDB" id="K7Z6L9"/>
<dbReference type="UniPathway" id="UPA00074">
    <property type="reaction ID" value="UER00129"/>
</dbReference>
<dbReference type="GO" id="GO:0004641">
    <property type="term" value="F:phosphoribosylformylglycinamidine cyclo-ligase activity"/>
    <property type="evidence" value="ECO:0007669"/>
    <property type="project" value="UniProtKB-EC"/>
</dbReference>
<evidence type="ECO:0000256" key="1">
    <source>
        <dbReference type="ARBA" id="ARBA00004686"/>
    </source>
</evidence>
<dbReference type="SUPFAM" id="SSF56042">
    <property type="entry name" value="PurM C-terminal domain-like"/>
    <property type="match status" value="1"/>
</dbReference>
<dbReference type="InterPro" id="IPR036676">
    <property type="entry name" value="PurM-like_C_sf"/>
</dbReference>
<evidence type="ECO:0000259" key="6">
    <source>
        <dbReference type="Pfam" id="PF02769"/>
    </source>
</evidence>